<sequence>MAKKAAKTTKAGRGSDQFVLRMPPGMRDMLAKLADQNGRSMNSQIVMALAIHIAQWPVKPEDVETFPQLEATLARMQEDLAKLVEAAGRIREKQRKPLSRPQ</sequence>
<dbReference type="SUPFAM" id="SSF47598">
    <property type="entry name" value="Ribbon-helix-helix"/>
    <property type="match status" value="1"/>
</dbReference>
<dbReference type="InterPro" id="IPR005569">
    <property type="entry name" value="Arc_DNA-bd_dom"/>
</dbReference>
<keyword evidence="1" id="KW-0175">Coiled coil</keyword>
<evidence type="ECO:0000256" key="2">
    <source>
        <dbReference type="SAM" id="MobiDB-lite"/>
    </source>
</evidence>
<dbReference type="Pfam" id="PF03869">
    <property type="entry name" value="Arc"/>
    <property type="match status" value="1"/>
</dbReference>
<dbReference type="InterPro" id="IPR013321">
    <property type="entry name" value="Arc_rbn_hlx_hlx"/>
</dbReference>
<dbReference type="EMBL" id="QYYD01000022">
    <property type="protein sequence ID" value="RJF69609.1"/>
    <property type="molecule type" value="Genomic_DNA"/>
</dbReference>
<feature type="region of interest" description="Disordered" evidence="2">
    <location>
        <begin position="1"/>
        <end position="21"/>
    </location>
</feature>
<dbReference type="GO" id="GO:0003677">
    <property type="term" value="F:DNA binding"/>
    <property type="evidence" value="ECO:0007669"/>
    <property type="project" value="UniProtKB-KW"/>
</dbReference>
<dbReference type="Gene3D" id="1.10.1220.10">
    <property type="entry name" value="Met repressor-like"/>
    <property type="match status" value="1"/>
</dbReference>
<dbReference type="InterPro" id="IPR010985">
    <property type="entry name" value="Ribbon_hlx_hlx"/>
</dbReference>
<evidence type="ECO:0000313" key="5">
    <source>
        <dbReference type="Proteomes" id="UP000285523"/>
    </source>
</evidence>
<dbReference type="AlphaFoldDB" id="A0A418V1C4"/>
<dbReference type="GO" id="GO:0006355">
    <property type="term" value="P:regulation of DNA-templated transcription"/>
    <property type="evidence" value="ECO:0007669"/>
    <property type="project" value="InterPro"/>
</dbReference>
<evidence type="ECO:0000256" key="1">
    <source>
        <dbReference type="SAM" id="Coils"/>
    </source>
</evidence>
<dbReference type="Proteomes" id="UP000285523">
    <property type="component" value="Unassembled WGS sequence"/>
</dbReference>
<feature type="coiled-coil region" evidence="1">
    <location>
        <begin position="66"/>
        <end position="93"/>
    </location>
</feature>
<name>A0A418V1C4_RHOPL</name>
<reference evidence="4 5" key="1">
    <citation type="submission" date="2018-09" db="EMBL/GenBank/DDBJ databases">
        <title>Draft genome sequence of Rhodopseudomonas palustris 2.1.18.</title>
        <authorList>
            <person name="Robertson S.L."/>
            <person name="Meyer T.E."/>
            <person name="Kyndt J.A."/>
        </authorList>
    </citation>
    <scope>NUCLEOTIDE SEQUENCE [LARGE SCALE GENOMIC DNA]</scope>
    <source>
        <strain evidence="4 5">2.1.18</strain>
    </source>
</reference>
<evidence type="ECO:0000313" key="4">
    <source>
        <dbReference type="EMBL" id="RJF69609.1"/>
    </source>
</evidence>
<gene>
    <name evidence="4" type="ORF">D4Q52_19850</name>
</gene>
<accession>A0A418V1C4</accession>
<organism evidence="4 5">
    <name type="scientific">Rhodopseudomonas palustris</name>
    <dbReference type="NCBI Taxonomy" id="1076"/>
    <lineage>
        <taxon>Bacteria</taxon>
        <taxon>Pseudomonadati</taxon>
        <taxon>Pseudomonadota</taxon>
        <taxon>Alphaproteobacteria</taxon>
        <taxon>Hyphomicrobiales</taxon>
        <taxon>Nitrobacteraceae</taxon>
        <taxon>Rhodopseudomonas</taxon>
    </lineage>
</organism>
<keyword evidence="4" id="KW-0238">DNA-binding</keyword>
<evidence type="ECO:0000259" key="3">
    <source>
        <dbReference type="Pfam" id="PF03869"/>
    </source>
</evidence>
<protein>
    <submittedName>
        <fullName evidence="4">Arc family DNA-binding protein</fullName>
    </submittedName>
</protein>
<feature type="domain" description="Arc-like DNA binding" evidence="3">
    <location>
        <begin position="13"/>
        <end position="46"/>
    </location>
</feature>
<comment type="caution">
    <text evidence="4">The sequence shown here is derived from an EMBL/GenBank/DDBJ whole genome shotgun (WGS) entry which is preliminary data.</text>
</comment>
<proteinExistence type="predicted"/>
<dbReference type="OrthoDB" id="6890552at2"/>